<evidence type="ECO:0000256" key="10">
    <source>
        <dbReference type="SAM" id="Phobius"/>
    </source>
</evidence>
<feature type="transmembrane region" description="Helical" evidence="10">
    <location>
        <begin position="25"/>
        <end position="44"/>
    </location>
</feature>
<dbReference type="RefSeq" id="WP_033142057.1">
    <property type="nucleotide sequence ID" value="NZ_BAABZQ010000001.1"/>
</dbReference>
<dbReference type="Proteomes" id="UP001600941">
    <property type="component" value="Unassembled WGS sequence"/>
</dbReference>
<keyword evidence="8" id="KW-0902">Two-component regulatory system</keyword>
<evidence type="ECO:0000313" key="12">
    <source>
        <dbReference type="EMBL" id="GAA6502862.1"/>
    </source>
</evidence>
<evidence type="ECO:0000256" key="5">
    <source>
        <dbReference type="ARBA" id="ARBA00022741"/>
    </source>
</evidence>
<keyword evidence="7" id="KW-0067">ATP-binding</keyword>
<feature type="transmembrane region" description="Helical" evidence="10">
    <location>
        <begin position="56"/>
        <end position="76"/>
    </location>
</feature>
<keyword evidence="6 12" id="KW-0418">Kinase</keyword>
<gene>
    <name evidence="12" type="ORF">K340107D12_56780</name>
</gene>
<evidence type="ECO:0000256" key="2">
    <source>
        <dbReference type="ARBA" id="ARBA00012438"/>
    </source>
</evidence>
<feature type="transmembrane region" description="Helical" evidence="10">
    <location>
        <begin position="96"/>
        <end position="119"/>
    </location>
</feature>
<evidence type="ECO:0000256" key="4">
    <source>
        <dbReference type="ARBA" id="ARBA00022679"/>
    </source>
</evidence>
<reference evidence="12 13" key="1">
    <citation type="submission" date="2024-04" db="EMBL/GenBank/DDBJ databases">
        <title>Defined microbial consortia suppress multidrug-resistant proinflammatory Enterobacteriaceae via ecological control.</title>
        <authorList>
            <person name="Furuichi M."/>
            <person name="Kawaguchi T."/>
            <person name="Pust M."/>
            <person name="Yasuma K."/>
            <person name="Plichta D."/>
            <person name="Hasegawa N."/>
            <person name="Ohya T."/>
            <person name="Bhattarai S."/>
            <person name="Sasajima S."/>
            <person name="Aoto Y."/>
            <person name="Tuganbaev T."/>
            <person name="Yaginuma M."/>
            <person name="Ueda M."/>
            <person name="Okahashi N."/>
            <person name="Amafuji K."/>
            <person name="Kiridooshi Y."/>
            <person name="Sugita K."/>
            <person name="Strazar M."/>
            <person name="Skelly A."/>
            <person name="Suda W."/>
            <person name="Hattori M."/>
            <person name="Nakamoto N."/>
            <person name="Caballero S."/>
            <person name="Norman J."/>
            <person name="Olle B."/>
            <person name="Tanoue T."/>
            <person name="Arita M."/>
            <person name="Bucci V."/>
            <person name="Atarashi K."/>
            <person name="Xavier R."/>
            <person name="Honda K."/>
        </authorList>
    </citation>
    <scope>NUCLEOTIDE SEQUENCE [LARGE SCALE GENOMIC DNA]</scope>
    <source>
        <strain evidence="13">k34-0107-D12</strain>
    </source>
</reference>
<accession>A0ABQ0C255</accession>
<dbReference type="Gene3D" id="1.20.5.1930">
    <property type="match status" value="1"/>
</dbReference>
<dbReference type="Gene3D" id="3.30.565.10">
    <property type="entry name" value="Histidine kinase-like ATPase, C-terminal domain"/>
    <property type="match status" value="1"/>
</dbReference>
<evidence type="ECO:0000256" key="6">
    <source>
        <dbReference type="ARBA" id="ARBA00022777"/>
    </source>
</evidence>
<keyword evidence="10" id="KW-0812">Transmembrane</keyword>
<name>A0ABQ0C255_9FIRM</name>
<evidence type="ECO:0000256" key="9">
    <source>
        <dbReference type="SAM" id="Coils"/>
    </source>
</evidence>
<protein>
    <recommendedName>
        <fullName evidence="2">histidine kinase</fullName>
        <ecNumber evidence="2">2.7.13.3</ecNumber>
    </recommendedName>
</protein>
<dbReference type="GO" id="GO:0016301">
    <property type="term" value="F:kinase activity"/>
    <property type="evidence" value="ECO:0007669"/>
    <property type="project" value="UniProtKB-KW"/>
</dbReference>
<dbReference type="CDD" id="cd16917">
    <property type="entry name" value="HATPase_UhpB-NarQ-NarX-like"/>
    <property type="match status" value="1"/>
</dbReference>
<dbReference type="InterPro" id="IPR011712">
    <property type="entry name" value="Sig_transdc_His_kin_sub3_dim/P"/>
</dbReference>
<keyword evidence="13" id="KW-1185">Reference proteome</keyword>
<dbReference type="Pfam" id="PF07730">
    <property type="entry name" value="HisKA_3"/>
    <property type="match status" value="1"/>
</dbReference>
<evidence type="ECO:0000259" key="11">
    <source>
        <dbReference type="Pfam" id="PF07730"/>
    </source>
</evidence>
<proteinExistence type="predicted"/>
<comment type="catalytic activity">
    <reaction evidence="1">
        <text>ATP + protein L-histidine = ADP + protein N-phospho-L-histidine.</text>
        <dbReference type="EC" id="2.7.13.3"/>
    </reaction>
</comment>
<feature type="domain" description="Signal transduction histidine kinase subgroup 3 dimerisation and phosphoacceptor" evidence="11">
    <location>
        <begin position="169"/>
        <end position="233"/>
    </location>
</feature>
<keyword evidence="10" id="KW-1133">Transmembrane helix</keyword>
<keyword evidence="5" id="KW-0547">Nucleotide-binding</keyword>
<feature type="coiled-coil region" evidence="9">
    <location>
        <begin position="150"/>
        <end position="177"/>
    </location>
</feature>
<comment type="caution">
    <text evidence="12">The sequence shown here is derived from an EMBL/GenBank/DDBJ whole genome shotgun (WGS) entry which is preliminary data.</text>
</comment>
<keyword evidence="9" id="KW-0175">Coiled coil</keyword>
<evidence type="ECO:0000256" key="8">
    <source>
        <dbReference type="ARBA" id="ARBA00023012"/>
    </source>
</evidence>
<keyword evidence="3" id="KW-0597">Phosphoprotein</keyword>
<dbReference type="SUPFAM" id="SSF55874">
    <property type="entry name" value="ATPase domain of HSP90 chaperone/DNA topoisomerase II/histidine kinase"/>
    <property type="match status" value="1"/>
</dbReference>
<evidence type="ECO:0000256" key="1">
    <source>
        <dbReference type="ARBA" id="ARBA00000085"/>
    </source>
</evidence>
<evidence type="ECO:0000313" key="13">
    <source>
        <dbReference type="Proteomes" id="UP001600941"/>
    </source>
</evidence>
<organism evidence="12 13">
    <name type="scientific">Blautia parvula</name>
    <dbReference type="NCBI Taxonomy" id="2877527"/>
    <lineage>
        <taxon>Bacteria</taxon>
        <taxon>Bacillati</taxon>
        <taxon>Bacillota</taxon>
        <taxon>Clostridia</taxon>
        <taxon>Lachnospirales</taxon>
        <taxon>Lachnospiraceae</taxon>
        <taxon>Blautia</taxon>
    </lineage>
</organism>
<dbReference type="InterPro" id="IPR036890">
    <property type="entry name" value="HATPase_C_sf"/>
</dbReference>
<dbReference type="EC" id="2.7.13.3" evidence="2"/>
<sequence>MRELLNKCFIFLFCTMNLIGQPVDISLISLLLLSVSVSALISYFDRERPLEYLCGGCLVLSLFLPELALFLPLFFYDCERSGKWYLRFAWVPLYLYHFHNFTLPAFFLFLFTGVLALYLSRLTMEYENMMAQFHLSQDSTREESLHLEQKNKELLEKQEYEIQLATLTERNRIAREIHDNVGHLLTRSLFQISAMQVIWKEQKELAAQLTAVKSTLDDAMNNVRSSVHDLHEESVDLRMVLTRLAEEFTFCPVTLNYSAEIERKELKYCIIAIVREALSNISRHSNATEASLSVLEHPGFYQVIIRDNGTQAAAAGSGGIGLMNMRERVEDLHGIFRTEVQNGFRIFISIPKQGHTMKNQM</sequence>
<dbReference type="EMBL" id="BAABZQ010000001">
    <property type="protein sequence ID" value="GAA6502862.1"/>
    <property type="molecule type" value="Genomic_DNA"/>
</dbReference>
<dbReference type="InterPro" id="IPR050482">
    <property type="entry name" value="Sensor_HK_TwoCompSys"/>
</dbReference>
<evidence type="ECO:0000256" key="3">
    <source>
        <dbReference type="ARBA" id="ARBA00022553"/>
    </source>
</evidence>
<evidence type="ECO:0000256" key="7">
    <source>
        <dbReference type="ARBA" id="ARBA00022840"/>
    </source>
</evidence>
<dbReference type="PANTHER" id="PTHR24421">
    <property type="entry name" value="NITRATE/NITRITE SENSOR PROTEIN NARX-RELATED"/>
    <property type="match status" value="1"/>
</dbReference>
<dbReference type="PANTHER" id="PTHR24421:SF10">
    <property type="entry name" value="NITRATE_NITRITE SENSOR PROTEIN NARQ"/>
    <property type="match status" value="1"/>
</dbReference>
<keyword evidence="10" id="KW-0472">Membrane</keyword>
<keyword evidence="4" id="KW-0808">Transferase</keyword>